<dbReference type="EMBL" id="JAVDXO010000001">
    <property type="protein sequence ID" value="MDR7304908.1"/>
    <property type="molecule type" value="Genomic_DNA"/>
</dbReference>
<feature type="transmembrane region" description="Helical" evidence="1">
    <location>
        <begin position="227"/>
        <end position="247"/>
    </location>
</feature>
<evidence type="ECO:0000313" key="3">
    <source>
        <dbReference type="Proteomes" id="UP001268089"/>
    </source>
</evidence>
<protein>
    <recommendedName>
        <fullName evidence="4">Alkaline phytoceramidase</fullName>
    </recommendedName>
</protein>
<feature type="transmembrane region" description="Helical" evidence="1">
    <location>
        <begin position="110"/>
        <end position="131"/>
    </location>
</feature>
<keyword evidence="1" id="KW-0472">Membrane</keyword>
<name>A0ABU1ZHN5_9BURK</name>
<gene>
    <name evidence="2" type="ORF">J2X15_000174</name>
</gene>
<feature type="transmembrane region" description="Helical" evidence="1">
    <location>
        <begin position="82"/>
        <end position="104"/>
    </location>
</feature>
<evidence type="ECO:0008006" key="4">
    <source>
        <dbReference type="Google" id="ProtNLM"/>
    </source>
</evidence>
<proteinExistence type="predicted"/>
<keyword evidence="1" id="KW-0812">Transmembrane</keyword>
<reference evidence="2 3" key="1">
    <citation type="submission" date="2023-07" db="EMBL/GenBank/DDBJ databases">
        <title>Sorghum-associated microbial communities from plants grown in Nebraska, USA.</title>
        <authorList>
            <person name="Schachtman D."/>
        </authorList>
    </citation>
    <scope>NUCLEOTIDE SEQUENCE [LARGE SCALE GENOMIC DNA]</scope>
    <source>
        <strain evidence="2 3">BE308</strain>
    </source>
</reference>
<keyword evidence="1" id="KW-1133">Transmembrane helix</keyword>
<dbReference type="PANTHER" id="PTHR34368">
    <property type="entry name" value="OS01G0962200 PROTEIN"/>
    <property type="match status" value="1"/>
</dbReference>
<comment type="caution">
    <text evidence="2">The sequence shown here is derived from an EMBL/GenBank/DDBJ whole genome shotgun (WGS) entry which is preliminary data.</text>
</comment>
<feature type="transmembrane region" description="Helical" evidence="1">
    <location>
        <begin position="138"/>
        <end position="158"/>
    </location>
</feature>
<organism evidence="2 3">
    <name type="scientific">Rhodoferax saidenbachensis</name>
    <dbReference type="NCBI Taxonomy" id="1484693"/>
    <lineage>
        <taxon>Bacteria</taxon>
        <taxon>Pseudomonadati</taxon>
        <taxon>Pseudomonadota</taxon>
        <taxon>Betaproteobacteria</taxon>
        <taxon>Burkholderiales</taxon>
        <taxon>Comamonadaceae</taxon>
        <taxon>Rhodoferax</taxon>
    </lineage>
</organism>
<dbReference type="Proteomes" id="UP001268089">
    <property type="component" value="Unassembled WGS sequence"/>
</dbReference>
<sequence length="259" mass="27451">MPPLTRSETSLAAALLAALAVAVFGPFVAQYTHYHAFADQRAWLGVPHALDVLSNLPFALAGLLGLHCLWPQRGTLRGDVRAPLLALFFVGLVFTALCSGYYHWQPDNAGLAVDRAGMVLAFAGLLGAAVADRVSVRMGWVVALAVFLLGPMSVAVWWMSGNLLPWAVLQGGGMLLVLAMALRPKLTEGWGLPLVAVIAWYAFAKLLELGDHQVFIATHGWVSGHSLKHLAAAMAAGPVLGVMHNGAQKNIRGALPQAV</sequence>
<dbReference type="PANTHER" id="PTHR34368:SF1">
    <property type="entry name" value="OS01G0962200 PROTEIN"/>
    <property type="match status" value="1"/>
</dbReference>
<accession>A0ABU1ZHN5</accession>
<feature type="transmembrane region" description="Helical" evidence="1">
    <location>
        <begin position="164"/>
        <end position="182"/>
    </location>
</feature>
<keyword evidence="3" id="KW-1185">Reference proteome</keyword>
<feature type="transmembrane region" description="Helical" evidence="1">
    <location>
        <begin position="189"/>
        <end position="207"/>
    </location>
</feature>
<evidence type="ECO:0000256" key="1">
    <source>
        <dbReference type="SAM" id="Phobius"/>
    </source>
</evidence>
<dbReference type="RefSeq" id="WP_310338483.1">
    <property type="nucleotide sequence ID" value="NZ_JAVDXO010000001.1"/>
</dbReference>
<feature type="transmembrane region" description="Helical" evidence="1">
    <location>
        <begin position="53"/>
        <end position="70"/>
    </location>
</feature>
<evidence type="ECO:0000313" key="2">
    <source>
        <dbReference type="EMBL" id="MDR7304908.1"/>
    </source>
</evidence>